<organism evidence="2 3">
    <name type="scientific">Ameca splendens</name>
    <dbReference type="NCBI Taxonomy" id="208324"/>
    <lineage>
        <taxon>Eukaryota</taxon>
        <taxon>Metazoa</taxon>
        <taxon>Chordata</taxon>
        <taxon>Craniata</taxon>
        <taxon>Vertebrata</taxon>
        <taxon>Euteleostomi</taxon>
        <taxon>Actinopterygii</taxon>
        <taxon>Neopterygii</taxon>
        <taxon>Teleostei</taxon>
        <taxon>Neoteleostei</taxon>
        <taxon>Acanthomorphata</taxon>
        <taxon>Ovalentaria</taxon>
        <taxon>Atherinomorphae</taxon>
        <taxon>Cyprinodontiformes</taxon>
        <taxon>Goodeidae</taxon>
        <taxon>Ameca</taxon>
    </lineage>
</organism>
<sequence length="185" mass="20265">MLALARTTVLTSSSGQPPGTTATVPAHMVPRSPCTTTKATTQILAVFPSSSIWLPLTMSAPPLPPSLLQLQVEVQEDDSRIKVRTWSSFCREETSESTHSVIQGGCCEWSSGPLSRFTHVWHPVICRARFRPAGDVSHHKSIESCQRLNVKEEEGGYRGNVNIGRGTDRGLSSLTNPRKSSRKRV</sequence>
<feature type="region of interest" description="Disordered" evidence="1">
    <location>
        <begin position="156"/>
        <end position="185"/>
    </location>
</feature>
<comment type="caution">
    <text evidence="2">The sequence shown here is derived from an EMBL/GenBank/DDBJ whole genome shotgun (WGS) entry which is preliminary data.</text>
</comment>
<name>A0ABV0ZDB2_9TELE</name>
<dbReference type="EMBL" id="JAHRIP010058250">
    <property type="protein sequence ID" value="MEQ2303874.1"/>
    <property type="molecule type" value="Genomic_DNA"/>
</dbReference>
<feature type="compositionally biased region" description="Polar residues" evidence="1">
    <location>
        <begin position="8"/>
        <end position="23"/>
    </location>
</feature>
<gene>
    <name evidence="2" type="ORF">AMECASPLE_021251</name>
</gene>
<evidence type="ECO:0000313" key="2">
    <source>
        <dbReference type="EMBL" id="MEQ2303874.1"/>
    </source>
</evidence>
<dbReference type="Proteomes" id="UP001469553">
    <property type="component" value="Unassembled WGS sequence"/>
</dbReference>
<reference evidence="2 3" key="1">
    <citation type="submission" date="2021-06" db="EMBL/GenBank/DDBJ databases">
        <authorList>
            <person name="Palmer J.M."/>
        </authorList>
    </citation>
    <scope>NUCLEOTIDE SEQUENCE [LARGE SCALE GENOMIC DNA]</scope>
    <source>
        <strain evidence="2 3">AS_MEX2019</strain>
        <tissue evidence="2">Muscle</tissue>
    </source>
</reference>
<protein>
    <submittedName>
        <fullName evidence="2">Uncharacterized protein</fullName>
    </submittedName>
</protein>
<evidence type="ECO:0000256" key="1">
    <source>
        <dbReference type="SAM" id="MobiDB-lite"/>
    </source>
</evidence>
<accession>A0ABV0ZDB2</accession>
<evidence type="ECO:0000313" key="3">
    <source>
        <dbReference type="Proteomes" id="UP001469553"/>
    </source>
</evidence>
<feature type="region of interest" description="Disordered" evidence="1">
    <location>
        <begin position="1"/>
        <end position="23"/>
    </location>
</feature>
<keyword evidence="3" id="KW-1185">Reference proteome</keyword>
<proteinExistence type="predicted"/>